<dbReference type="InterPro" id="IPR046535">
    <property type="entry name" value="DUF6600"/>
</dbReference>
<evidence type="ECO:0000256" key="1">
    <source>
        <dbReference type="SAM" id="MobiDB-lite"/>
    </source>
</evidence>
<gene>
    <name evidence="2" type="ORF">P0M35_00925</name>
</gene>
<dbReference type="AlphaFoldDB" id="A0AAE3TD01"/>
<sequence length="400" mass="49686">MKKIFSLIVFIMILALSEINAKPELNVNFGFFYSSLRNYGEWIEIDRDLYAWRPAYVSHSWKPYTRGRWIWTAYGWYWDSYEPFGWAVYHYGRWYFDDYYGWIWIPDYEWGPAWVEWRYSDDYIGWAPLPPYASFHISFGIRFSIGWSSSYYWWNFVPYRRFCDHRIDYYLIDNRRIERIFGKTKYRNNYYFDRDRIINAGVDRDFIERKAGYRIAEREIRTVNDRNDFEKFRRENNDRVIVYRPTERDFERNSNERFEVKRAERTTTLERDKITLPTVTRSENKDKIERSRNNYEDINIREKETFRSNRENSERKNQDFPTQIESKRNNNRNYENREYRQPRNEREFDRNYERRAEPRSDRNIERPTFRAEGNSGRSESRGNVERNSSRESNRSSDRRR</sequence>
<protein>
    <submittedName>
        <fullName evidence="2">Uncharacterized protein</fullName>
    </submittedName>
</protein>
<evidence type="ECO:0000313" key="3">
    <source>
        <dbReference type="Proteomes" id="UP001221302"/>
    </source>
</evidence>
<dbReference type="EMBL" id="JARGDL010000001">
    <property type="protein sequence ID" value="MDF1610698.1"/>
    <property type="molecule type" value="Genomic_DNA"/>
</dbReference>
<feature type="compositionally biased region" description="Basic and acidic residues" evidence="1">
    <location>
        <begin position="334"/>
        <end position="369"/>
    </location>
</feature>
<feature type="compositionally biased region" description="Basic and acidic residues" evidence="1">
    <location>
        <begin position="282"/>
        <end position="318"/>
    </location>
</feature>
<evidence type="ECO:0000313" key="2">
    <source>
        <dbReference type="EMBL" id="MDF1610698.1"/>
    </source>
</evidence>
<keyword evidence="3" id="KW-1185">Reference proteome</keyword>
<organism evidence="2 3">
    <name type="scientific">Stygiobacter electus</name>
    <dbReference type="NCBI Taxonomy" id="3032292"/>
    <lineage>
        <taxon>Bacteria</taxon>
        <taxon>Pseudomonadati</taxon>
        <taxon>Ignavibacteriota</taxon>
        <taxon>Ignavibacteria</taxon>
        <taxon>Ignavibacteriales</taxon>
        <taxon>Melioribacteraceae</taxon>
        <taxon>Stygiobacter</taxon>
    </lineage>
</organism>
<dbReference type="RefSeq" id="WP_321534463.1">
    <property type="nucleotide sequence ID" value="NZ_JARGDL010000001.1"/>
</dbReference>
<accession>A0AAE3TD01</accession>
<reference evidence="2" key="1">
    <citation type="submission" date="2023-03" db="EMBL/GenBank/DDBJ databases">
        <title>Stygiobacter electus gen. nov., sp. nov., facultatively anaerobic thermotolerant bacterium of the class Ignavibacteria from a well of Yessentuki mineral water deposit.</title>
        <authorList>
            <person name="Podosokorskaya O.A."/>
            <person name="Elcheninov A.G."/>
            <person name="Petrova N.F."/>
            <person name="Zavarzina D.G."/>
            <person name="Kublanov I.V."/>
            <person name="Merkel A.Y."/>
        </authorList>
    </citation>
    <scope>NUCLEOTIDE SEQUENCE</scope>
    <source>
        <strain evidence="2">09-Me</strain>
    </source>
</reference>
<comment type="caution">
    <text evidence="2">The sequence shown here is derived from an EMBL/GenBank/DDBJ whole genome shotgun (WGS) entry which is preliminary data.</text>
</comment>
<proteinExistence type="predicted"/>
<feature type="region of interest" description="Disordered" evidence="1">
    <location>
        <begin position="269"/>
        <end position="400"/>
    </location>
</feature>
<dbReference type="Proteomes" id="UP001221302">
    <property type="component" value="Unassembled WGS sequence"/>
</dbReference>
<dbReference type="Pfam" id="PF20245">
    <property type="entry name" value="DUF6600"/>
    <property type="match status" value="1"/>
</dbReference>
<feature type="compositionally biased region" description="Basic and acidic residues" evidence="1">
    <location>
        <begin position="378"/>
        <end position="400"/>
    </location>
</feature>
<name>A0AAE3TD01_9BACT</name>